<sequence>MDLISILIRAYNCEDTITFALDSAIKQVYSKKEIIIYDDCSTDSTLERIKLHLGKIRKRIKVIKGSKNVGCGEAHNILRKASKGIYFSMLDSDDMYHDDMVIQNLYDNIKDNDYIYGDLVVIHNREVVQYWIYSEYDLLKIPKIIRAREGSNVIPFDHGLHRKSFWIDNNITQKLRIGGDTLACIEACLKGIRMKHISLYTTLYQYGRTRNSPERTKCLFEIQQYIEKNT</sequence>
<dbReference type="EMBL" id="MT144904">
    <property type="protein sequence ID" value="QJI01192.1"/>
    <property type="molecule type" value="Genomic_DNA"/>
</dbReference>
<name>A0A6M3XTL4_9ZZZZ</name>
<dbReference type="PANTHER" id="PTHR22916">
    <property type="entry name" value="GLYCOSYLTRANSFERASE"/>
    <property type="match status" value="1"/>
</dbReference>
<organism evidence="2">
    <name type="scientific">viral metagenome</name>
    <dbReference type="NCBI Taxonomy" id="1070528"/>
    <lineage>
        <taxon>unclassified sequences</taxon>
        <taxon>metagenomes</taxon>
        <taxon>organismal metagenomes</taxon>
    </lineage>
</organism>
<dbReference type="CDD" id="cd00761">
    <property type="entry name" value="Glyco_tranf_GTA_type"/>
    <property type="match status" value="1"/>
</dbReference>
<protein>
    <submittedName>
        <fullName evidence="2">Putative glycosyltransferase</fullName>
    </submittedName>
</protein>
<dbReference type="InterPro" id="IPR001173">
    <property type="entry name" value="Glyco_trans_2-like"/>
</dbReference>
<dbReference type="SUPFAM" id="SSF53448">
    <property type="entry name" value="Nucleotide-diphospho-sugar transferases"/>
    <property type="match status" value="1"/>
</dbReference>
<accession>A0A6M3XTL4</accession>
<dbReference type="Gene3D" id="3.90.550.10">
    <property type="entry name" value="Spore Coat Polysaccharide Biosynthesis Protein SpsA, Chain A"/>
    <property type="match status" value="1"/>
</dbReference>
<dbReference type="GO" id="GO:0016758">
    <property type="term" value="F:hexosyltransferase activity"/>
    <property type="evidence" value="ECO:0007669"/>
    <property type="project" value="UniProtKB-ARBA"/>
</dbReference>
<dbReference type="PANTHER" id="PTHR22916:SF3">
    <property type="entry name" value="UDP-GLCNAC:BETAGAL BETA-1,3-N-ACETYLGLUCOSAMINYLTRANSFERASE-LIKE PROTEIN 1"/>
    <property type="match status" value="1"/>
</dbReference>
<reference evidence="2" key="1">
    <citation type="submission" date="2020-03" db="EMBL/GenBank/DDBJ databases">
        <title>The deep terrestrial virosphere.</title>
        <authorList>
            <person name="Holmfeldt K."/>
            <person name="Nilsson E."/>
            <person name="Simone D."/>
            <person name="Lopez-Fernandez M."/>
            <person name="Wu X."/>
            <person name="de Brujin I."/>
            <person name="Lundin D."/>
            <person name="Andersson A."/>
            <person name="Bertilsson S."/>
            <person name="Dopson M."/>
        </authorList>
    </citation>
    <scope>NUCLEOTIDE SEQUENCE</scope>
    <source>
        <strain evidence="2">TM448B02353</strain>
    </source>
</reference>
<gene>
    <name evidence="2" type="ORF">TM448B02353_0008</name>
</gene>
<dbReference type="AlphaFoldDB" id="A0A6M3XTL4"/>
<dbReference type="InterPro" id="IPR029044">
    <property type="entry name" value="Nucleotide-diphossugar_trans"/>
</dbReference>
<feature type="domain" description="Glycosyltransferase 2-like" evidence="1">
    <location>
        <begin position="5"/>
        <end position="159"/>
    </location>
</feature>
<dbReference type="Pfam" id="PF00535">
    <property type="entry name" value="Glycos_transf_2"/>
    <property type="match status" value="1"/>
</dbReference>
<evidence type="ECO:0000259" key="1">
    <source>
        <dbReference type="Pfam" id="PF00535"/>
    </source>
</evidence>
<evidence type="ECO:0000313" key="2">
    <source>
        <dbReference type="EMBL" id="QJI01192.1"/>
    </source>
</evidence>
<keyword evidence="2" id="KW-0808">Transferase</keyword>
<proteinExistence type="predicted"/>